<dbReference type="Proteomes" id="UP000648352">
    <property type="component" value="Unassembled WGS sequence"/>
</dbReference>
<protein>
    <submittedName>
        <fullName evidence="2">Uncharacterized protein</fullName>
    </submittedName>
</protein>
<name>A0ABR8S6B7_9MICO</name>
<organism evidence="2 3">
    <name type="scientific">Microbacterium pullorum</name>
    <dbReference type="NCBI Taxonomy" id="2762236"/>
    <lineage>
        <taxon>Bacteria</taxon>
        <taxon>Bacillati</taxon>
        <taxon>Actinomycetota</taxon>
        <taxon>Actinomycetes</taxon>
        <taxon>Micrococcales</taxon>
        <taxon>Microbacteriaceae</taxon>
        <taxon>Microbacterium</taxon>
    </lineage>
</organism>
<evidence type="ECO:0000256" key="1">
    <source>
        <dbReference type="SAM" id="MobiDB-lite"/>
    </source>
</evidence>
<gene>
    <name evidence="2" type="ORF">H9651_13315</name>
</gene>
<dbReference type="RefSeq" id="WP_191719817.1">
    <property type="nucleotide sequence ID" value="NZ_JACSQP010000010.1"/>
</dbReference>
<keyword evidence="3" id="KW-1185">Reference proteome</keyword>
<proteinExistence type="predicted"/>
<accession>A0ABR8S6B7</accession>
<feature type="region of interest" description="Disordered" evidence="1">
    <location>
        <begin position="137"/>
        <end position="159"/>
    </location>
</feature>
<evidence type="ECO:0000313" key="3">
    <source>
        <dbReference type="Proteomes" id="UP000648352"/>
    </source>
</evidence>
<reference evidence="2 3" key="1">
    <citation type="submission" date="2020-08" db="EMBL/GenBank/DDBJ databases">
        <title>A Genomic Blueprint of the Chicken Gut Microbiome.</title>
        <authorList>
            <person name="Gilroy R."/>
            <person name="Ravi A."/>
            <person name="Getino M."/>
            <person name="Pursley I."/>
            <person name="Horton D.L."/>
            <person name="Alikhan N.-F."/>
            <person name="Baker D."/>
            <person name="Gharbi K."/>
            <person name="Hall N."/>
            <person name="Watson M."/>
            <person name="Adriaenssens E.M."/>
            <person name="Foster-Nyarko E."/>
            <person name="Jarju S."/>
            <person name="Secka A."/>
            <person name="Antonio M."/>
            <person name="Oren A."/>
            <person name="Chaudhuri R."/>
            <person name="La Ragione R.M."/>
            <person name="Hildebrand F."/>
            <person name="Pallen M.J."/>
        </authorList>
    </citation>
    <scope>NUCLEOTIDE SEQUENCE [LARGE SCALE GENOMIC DNA]</scope>
    <source>
        <strain evidence="2 3">Sa4CUA7</strain>
    </source>
</reference>
<sequence>MPTSQNPIVDGEEARQALRALAAATRSLDDPAQTYDVVGNLVGGLKSLEQVLGQLSSAHTSAAASARTHDGDHWAGVEEAYAAANALQRASTLVARAGLAVDRASQHSGRIGWDFVAAAVPVAEWIAPRINPSDSFQRTNSFASQRSGASVRRRTGMSL</sequence>
<dbReference type="EMBL" id="JACSQP010000010">
    <property type="protein sequence ID" value="MBD7958619.1"/>
    <property type="molecule type" value="Genomic_DNA"/>
</dbReference>
<feature type="compositionally biased region" description="Polar residues" evidence="1">
    <location>
        <begin position="137"/>
        <end position="148"/>
    </location>
</feature>
<comment type="caution">
    <text evidence="2">The sequence shown here is derived from an EMBL/GenBank/DDBJ whole genome shotgun (WGS) entry which is preliminary data.</text>
</comment>
<evidence type="ECO:0000313" key="2">
    <source>
        <dbReference type="EMBL" id="MBD7958619.1"/>
    </source>
</evidence>